<keyword evidence="7" id="KW-0809">Transit peptide</keyword>
<evidence type="ECO:0000256" key="4">
    <source>
        <dbReference type="ARBA" id="ARBA00022603"/>
    </source>
</evidence>
<evidence type="ECO:0000313" key="12">
    <source>
        <dbReference type="EMBL" id="CBX94441.1"/>
    </source>
</evidence>
<reference evidence="13" key="1">
    <citation type="journal article" date="2011" name="Nat. Commun.">
        <title>Effector diversification within compartments of the Leptosphaeria maculans genome affected by Repeat-Induced Point mutations.</title>
        <authorList>
            <person name="Rouxel T."/>
            <person name="Grandaubert J."/>
            <person name="Hane J.K."/>
            <person name="Hoede C."/>
            <person name="van de Wouw A.P."/>
            <person name="Couloux A."/>
            <person name="Dominguez V."/>
            <person name="Anthouard V."/>
            <person name="Bally P."/>
            <person name="Bourras S."/>
            <person name="Cozijnsen A.J."/>
            <person name="Ciuffetti L.M."/>
            <person name="Degrave A."/>
            <person name="Dilmaghani A."/>
            <person name="Duret L."/>
            <person name="Fudal I."/>
            <person name="Goodwin S.B."/>
            <person name="Gout L."/>
            <person name="Glaser N."/>
            <person name="Linglin J."/>
            <person name="Kema G.H.J."/>
            <person name="Lapalu N."/>
            <person name="Lawrence C.B."/>
            <person name="May K."/>
            <person name="Meyer M."/>
            <person name="Ollivier B."/>
            <person name="Poulain J."/>
            <person name="Schoch C.L."/>
            <person name="Simon A."/>
            <person name="Spatafora J.W."/>
            <person name="Stachowiak A."/>
            <person name="Turgeon B.G."/>
            <person name="Tyler B.M."/>
            <person name="Vincent D."/>
            <person name="Weissenbach J."/>
            <person name="Amselem J."/>
            <person name="Quesneville H."/>
            <person name="Oliver R.P."/>
            <person name="Wincker P."/>
            <person name="Balesdent M.-H."/>
            <person name="Howlett B.J."/>
        </authorList>
    </citation>
    <scope>NUCLEOTIDE SEQUENCE [LARGE SCALE GENOMIC DNA]</scope>
    <source>
        <strain evidence="13">JN3 / isolate v23.1.3 / race Av1-4-5-6-7-8</strain>
    </source>
</reference>
<feature type="region of interest" description="Disordered" evidence="10">
    <location>
        <begin position="31"/>
        <end position="179"/>
    </location>
</feature>
<dbReference type="SUPFAM" id="SSF75217">
    <property type="entry name" value="alpha/beta knot"/>
    <property type="match status" value="1"/>
</dbReference>
<keyword evidence="13" id="KW-1185">Reference proteome</keyword>
<dbReference type="InterPro" id="IPR001537">
    <property type="entry name" value="SpoU_MeTrfase"/>
</dbReference>
<evidence type="ECO:0000256" key="6">
    <source>
        <dbReference type="ARBA" id="ARBA00022691"/>
    </source>
</evidence>
<dbReference type="Gene3D" id="3.40.1280.10">
    <property type="match status" value="1"/>
</dbReference>
<dbReference type="PANTHER" id="PTHR46103:SF1">
    <property type="entry name" value="RRNA METHYLTRANSFERASE 1, MITOCHONDRIAL"/>
    <property type="match status" value="1"/>
</dbReference>
<evidence type="ECO:0000259" key="11">
    <source>
        <dbReference type="SMART" id="SM00967"/>
    </source>
</evidence>
<name>E4ZSR1_LEPMJ</name>
<keyword evidence="5" id="KW-0808">Transferase</keyword>
<keyword evidence="4" id="KW-0489">Methyltransferase</keyword>
<feature type="compositionally biased region" description="Low complexity" evidence="10">
    <location>
        <begin position="43"/>
        <end position="55"/>
    </location>
</feature>
<dbReference type="Gene3D" id="3.30.1330.30">
    <property type="match status" value="1"/>
</dbReference>
<dbReference type="eggNOG" id="KOG0838">
    <property type="taxonomic scope" value="Eukaryota"/>
</dbReference>
<dbReference type="VEuPathDB" id="FungiDB:LEMA_P122050.1"/>
<dbReference type="CDD" id="cd18105">
    <property type="entry name" value="SpoU-like_MRM1"/>
    <property type="match status" value="1"/>
</dbReference>
<evidence type="ECO:0000256" key="5">
    <source>
        <dbReference type="ARBA" id="ARBA00022679"/>
    </source>
</evidence>
<dbReference type="SMART" id="SM00967">
    <property type="entry name" value="SpoU_sub_bind"/>
    <property type="match status" value="1"/>
</dbReference>
<feature type="compositionally biased region" description="Basic and acidic residues" evidence="10">
    <location>
        <begin position="135"/>
        <end position="167"/>
    </location>
</feature>
<dbReference type="GO" id="GO:0016435">
    <property type="term" value="F:rRNA (guanine) methyltransferase activity"/>
    <property type="evidence" value="ECO:0007669"/>
    <property type="project" value="TreeGrafter"/>
</dbReference>
<feature type="region of interest" description="Disordered" evidence="10">
    <location>
        <begin position="211"/>
        <end position="257"/>
    </location>
</feature>
<dbReference type="EMBL" id="FP929122">
    <property type="protein sequence ID" value="CBX94441.1"/>
    <property type="molecule type" value="Genomic_DNA"/>
</dbReference>
<dbReference type="InParanoid" id="E4ZSR1"/>
<comment type="subcellular location">
    <subcellularLocation>
        <location evidence="1">Mitochondrion</location>
    </subcellularLocation>
</comment>
<evidence type="ECO:0000256" key="3">
    <source>
        <dbReference type="ARBA" id="ARBA00022552"/>
    </source>
</evidence>
<feature type="compositionally biased region" description="Basic and acidic residues" evidence="10">
    <location>
        <begin position="211"/>
        <end position="248"/>
    </location>
</feature>
<feature type="compositionally biased region" description="Basic and acidic residues" evidence="10">
    <location>
        <begin position="69"/>
        <end position="79"/>
    </location>
</feature>
<dbReference type="PANTHER" id="PTHR46103">
    <property type="entry name" value="RRNA METHYLTRANSFERASE 1, MITOCHONDRIAL"/>
    <property type="match status" value="1"/>
</dbReference>
<evidence type="ECO:0000256" key="1">
    <source>
        <dbReference type="ARBA" id="ARBA00004173"/>
    </source>
</evidence>
<dbReference type="InterPro" id="IPR029026">
    <property type="entry name" value="tRNA_m1G_MTases_N"/>
</dbReference>
<dbReference type="SUPFAM" id="SSF55315">
    <property type="entry name" value="L30e-like"/>
    <property type="match status" value="1"/>
</dbReference>
<evidence type="ECO:0000256" key="2">
    <source>
        <dbReference type="ARBA" id="ARBA00007228"/>
    </source>
</evidence>
<dbReference type="InterPro" id="IPR047182">
    <property type="entry name" value="MRM1"/>
</dbReference>
<feature type="domain" description="RNA 2-O ribose methyltransferase substrate binding" evidence="11">
    <location>
        <begin position="268"/>
        <end position="347"/>
    </location>
</feature>
<dbReference type="AlphaFoldDB" id="E4ZSR1"/>
<dbReference type="InterPro" id="IPR013123">
    <property type="entry name" value="SpoU_subst-bd"/>
</dbReference>
<organism evidence="13">
    <name type="scientific">Leptosphaeria maculans (strain JN3 / isolate v23.1.3 / race Av1-4-5-6-7-8)</name>
    <name type="common">Blackleg fungus</name>
    <name type="synonym">Phoma lingam</name>
    <dbReference type="NCBI Taxonomy" id="985895"/>
    <lineage>
        <taxon>Eukaryota</taxon>
        <taxon>Fungi</taxon>
        <taxon>Dikarya</taxon>
        <taxon>Ascomycota</taxon>
        <taxon>Pezizomycotina</taxon>
        <taxon>Dothideomycetes</taxon>
        <taxon>Pleosporomycetidae</taxon>
        <taxon>Pleosporales</taxon>
        <taxon>Pleosporineae</taxon>
        <taxon>Leptosphaeriaceae</taxon>
        <taxon>Plenodomus</taxon>
        <taxon>Plenodomus lingam/Leptosphaeria maculans species complex</taxon>
    </lineage>
</organism>
<evidence type="ECO:0000256" key="10">
    <source>
        <dbReference type="SAM" id="MobiDB-lite"/>
    </source>
</evidence>
<accession>E4ZSR1</accession>
<keyword evidence="3" id="KW-0698">rRNA processing</keyword>
<dbReference type="STRING" id="985895.E4ZSR1"/>
<dbReference type="InterPro" id="IPR029028">
    <property type="entry name" value="Alpha/beta_knot_MTases"/>
</dbReference>
<dbReference type="InterPro" id="IPR029064">
    <property type="entry name" value="Ribosomal_eL30-like_sf"/>
</dbReference>
<comment type="similarity">
    <text evidence="2">Belongs to the class IV-like SAM-binding methyltransferase superfamily. RNA methyltransferase TrmH family.</text>
</comment>
<evidence type="ECO:0000256" key="9">
    <source>
        <dbReference type="ARBA" id="ARBA00034881"/>
    </source>
</evidence>
<evidence type="ECO:0000313" key="13">
    <source>
        <dbReference type="Proteomes" id="UP000002668"/>
    </source>
</evidence>
<protein>
    <recommendedName>
        <fullName evidence="9">rRNA methyltransferase 1, mitochondrial</fullName>
    </recommendedName>
</protein>
<evidence type="ECO:0000256" key="8">
    <source>
        <dbReference type="ARBA" id="ARBA00023128"/>
    </source>
</evidence>
<dbReference type="OrthoDB" id="270651at2759"/>
<dbReference type="Pfam" id="PF00588">
    <property type="entry name" value="SpoU_methylase"/>
    <property type="match status" value="1"/>
</dbReference>
<dbReference type="HOGENOM" id="CLU_021322_5_3_1"/>
<dbReference type="InterPro" id="IPR047261">
    <property type="entry name" value="MRM1_MeTrfase_dom"/>
</dbReference>
<dbReference type="Proteomes" id="UP000002668">
    <property type="component" value="Genome"/>
</dbReference>
<dbReference type="GO" id="GO:0003723">
    <property type="term" value="F:RNA binding"/>
    <property type="evidence" value="ECO:0007669"/>
    <property type="project" value="InterPro"/>
</dbReference>
<feature type="compositionally biased region" description="Basic and acidic residues" evidence="10">
    <location>
        <begin position="106"/>
        <end position="117"/>
    </location>
</feature>
<keyword evidence="8" id="KW-0496">Mitochondrion</keyword>
<evidence type="ECO:0000256" key="7">
    <source>
        <dbReference type="ARBA" id="ARBA00022946"/>
    </source>
</evidence>
<keyword evidence="6" id="KW-0949">S-adenosyl-L-methionine</keyword>
<proteinExistence type="inferred from homology"/>
<dbReference type="FunCoup" id="E4ZSR1">
    <property type="interactions" value="197"/>
</dbReference>
<dbReference type="GeneID" id="13291003"/>
<gene>
    <name evidence="12" type="ORF">LEMA_P122050.1</name>
</gene>
<dbReference type="GO" id="GO:0005739">
    <property type="term" value="C:mitochondrion"/>
    <property type="evidence" value="ECO:0007669"/>
    <property type="project" value="UniProtKB-SubCell"/>
</dbReference>
<sequence>MVYALVSRSSLRTTLTRTTLLPRAFTRQKSITQSIEAGKRRASPSNWSPASSPSRHFTRDGEGDSSSGWDRKERRHGDLDSAPPYRRQGMGRGYSDGDGQSASFRRGIEQDHNDRDSFGQSKSASRRSGRLGPPRARDDRLPSRRKHGDWDEVDPRRKGEARSERIVKPGASEEQTKSSLARMGELWRYKDILNKHANTRYPRWNLDGKHYLRKDDQGSAPDGEREPHRAKSTESGPDRRVNGHKSEAPRSFQSGPESLPYTTAASEFIYGHSSVIAAIKANRRKLYKLYIHSQRGKRDGLMTKIRAHKLFAITSEVGDEYLQAMDKASSGRPHNGVVLESSPLPVPPIVALKSPSMEDQNFGVALDAQTAEDTLVNGRNELYSYKSGGWRHPLILYIDGVLDEGNLGAMARSAYFLGVDAIVTSTHHIAPWSHIALKASAGAAEAIPIFKVGKPADFLAKSSEAGWKIYSSNTAPPAPPSNQSPETEISKVVYTLPQSSKRLDVDHCPVVEHPTILMMGAESSGLQKSLLRLAHYNVGIPHGRDVNEVGVDSLNVSVAASLLCYEMLQRPRTQPDLKSEDLLF</sequence>